<sequence length="352" mass="39166">MLTTAHSTAIDSNNAICQQVSQSTPPLEMAEVLFKSDDERWNAVRARDPLADGCFVYCVKTTKIYCRPICKARLARRSNVEFFATSYEAMQAGYRACKRCKPELDIYIPEGEQSIFRIQRLLEELPEGAPLPKLEVLASEAGLTKYHFHRSFKKATGMTPREYALSRRRARLFDAGARPNSGDGSCITTPSLTADFAVLSGADASPKTIQTPIFDLGDWAMDEFDTAFTFDDDPQFAFNTKNSMPLDPTSLPMHGNESLLKTYDQPSGSIPIYYRMAETKNGALLVAFDQAQICKMELAPSAVDVLTSLHNTFPFPHFVLVPIEQAEPEERRKDLQGRVAAVIAAMEQPAQT</sequence>
<dbReference type="Proteomes" id="UP000073492">
    <property type="component" value="Unassembled WGS sequence"/>
</dbReference>
<dbReference type="GO" id="GO:0006281">
    <property type="term" value="P:DNA repair"/>
    <property type="evidence" value="ECO:0007669"/>
    <property type="project" value="UniProtKB-KW"/>
</dbReference>
<evidence type="ECO:0000256" key="2">
    <source>
        <dbReference type="ARBA" id="ARBA00022603"/>
    </source>
</evidence>
<proteinExistence type="predicted"/>
<evidence type="ECO:0000313" key="14">
    <source>
        <dbReference type="Proteomes" id="UP000073492"/>
    </source>
</evidence>
<gene>
    <name evidence="13" type="ORF">AC579_233</name>
</gene>
<evidence type="ECO:0000256" key="6">
    <source>
        <dbReference type="ARBA" id="ARBA00022833"/>
    </source>
</evidence>
<dbReference type="GO" id="GO:0003700">
    <property type="term" value="F:DNA-binding transcription factor activity"/>
    <property type="evidence" value="ECO:0007669"/>
    <property type="project" value="InterPro"/>
</dbReference>
<evidence type="ECO:0000256" key="11">
    <source>
        <dbReference type="ARBA" id="ARBA00023204"/>
    </source>
</evidence>
<dbReference type="InterPro" id="IPR035451">
    <property type="entry name" value="Ada-like_dom_sf"/>
</dbReference>
<keyword evidence="7" id="KW-0805">Transcription regulation</keyword>
<dbReference type="PROSITE" id="PS01124">
    <property type="entry name" value="HTH_ARAC_FAMILY_2"/>
    <property type="match status" value="1"/>
</dbReference>
<dbReference type="Pfam" id="PF02805">
    <property type="entry name" value="Ada_Zn_binding"/>
    <property type="match status" value="1"/>
</dbReference>
<evidence type="ECO:0000313" key="13">
    <source>
        <dbReference type="EMBL" id="KXS98237.1"/>
    </source>
</evidence>
<dbReference type="Pfam" id="PF00165">
    <property type="entry name" value="HTH_AraC"/>
    <property type="match status" value="1"/>
</dbReference>
<dbReference type="GO" id="GO:0008270">
    <property type="term" value="F:zinc ion binding"/>
    <property type="evidence" value="ECO:0007669"/>
    <property type="project" value="InterPro"/>
</dbReference>
<dbReference type="InterPro" id="IPR009057">
    <property type="entry name" value="Homeodomain-like_sf"/>
</dbReference>
<keyword evidence="9" id="KW-0010">Activator</keyword>
<comment type="caution">
    <text evidence="13">The sequence shown here is derived from an EMBL/GenBank/DDBJ whole genome shotgun (WGS) entry which is preliminary data.</text>
</comment>
<dbReference type="EMBL" id="LFZO01000750">
    <property type="protein sequence ID" value="KXS98237.1"/>
    <property type="molecule type" value="Genomic_DNA"/>
</dbReference>
<dbReference type="Gene3D" id="3.40.10.10">
    <property type="entry name" value="DNA Methylphosphotriester Repair Domain"/>
    <property type="match status" value="1"/>
</dbReference>
<evidence type="ECO:0000256" key="3">
    <source>
        <dbReference type="ARBA" id="ARBA00022679"/>
    </source>
</evidence>
<name>A0A139H701_9PEZI</name>
<keyword evidence="11" id="KW-0234">DNA repair</keyword>
<comment type="cofactor">
    <cofactor evidence="1">
        <name>Zn(2+)</name>
        <dbReference type="ChEBI" id="CHEBI:29105"/>
    </cofactor>
</comment>
<feature type="domain" description="HTH araC/xylS-type" evidence="12">
    <location>
        <begin position="116"/>
        <end position="168"/>
    </location>
</feature>
<keyword evidence="8" id="KW-0238">DNA-binding</keyword>
<dbReference type="InterPro" id="IPR004026">
    <property type="entry name" value="Ada_DNA_repair_Zn-bd"/>
</dbReference>
<dbReference type="AlphaFoldDB" id="A0A139H701"/>
<reference evidence="13 14" key="1">
    <citation type="submission" date="2015-07" db="EMBL/GenBank/DDBJ databases">
        <title>Comparative genomics of the Sigatoka disease complex on banana suggests a link between parallel evolutionary changes in Pseudocercospora fijiensis and Pseudocercospora eumusae and increased virulence on the banana host.</title>
        <authorList>
            <person name="Chang T.-C."/>
            <person name="Salvucci A."/>
            <person name="Crous P.W."/>
            <person name="Stergiopoulos I."/>
        </authorList>
    </citation>
    <scope>NUCLEOTIDE SEQUENCE [LARGE SCALE GENOMIC DNA]</scope>
    <source>
        <strain evidence="13 14">CBS 116634</strain>
    </source>
</reference>
<keyword evidence="4" id="KW-0479">Metal-binding</keyword>
<evidence type="ECO:0000256" key="1">
    <source>
        <dbReference type="ARBA" id="ARBA00001947"/>
    </source>
</evidence>
<dbReference type="Gene3D" id="1.10.10.60">
    <property type="entry name" value="Homeodomain-like"/>
    <property type="match status" value="1"/>
</dbReference>
<keyword evidence="6" id="KW-0862">Zinc</keyword>
<dbReference type="OrthoDB" id="2447880at2759"/>
<dbReference type="InterPro" id="IPR018062">
    <property type="entry name" value="HTH_AraC-typ_CS"/>
</dbReference>
<evidence type="ECO:0000256" key="8">
    <source>
        <dbReference type="ARBA" id="ARBA00023125"/>
    </source>
</evidence>
<dbReference type="GO" id="GO:0008168">
    <property type="term" value="F:methyltransferase activity"/>
    <property type="evidence" value="ECO:0007669"/>
    <property type="project" value="UniProtKB-KW"/>
</dbReference>
<dbReference type="PROSITE" id="PS00041">
    <property type="entry name" value="HTH_ARAC_FAMILY_1"/>
    <property type="match status" value="1"/>
</dbReference>
<dbReference type="Gene3D" id="3.30.160.70">
    <property type="entry name" value="Methylated DNA-protein cysteine methyltransferase domain"/>
    <property type="match status" value="1"/>
</dbReference>
<organism evidence="13 14">
    <name type="scientific">Pseudocercospora musae</name>
    <dbReference type="NCBI Taxonomy" id="113226"/>
    <lineage>
        <taxon>Eukaryota</taxon>
        <taxon>Fungi</taxon>
        <taxon>Dikarya</taxon>
        <taxon>Ascomycota</taxon>
        <taxon>Pezizomycotina</taxon>
        <taxon>Dothideomycetes</taxon>
        <taxon>Dothideomycetidae</taxon>
        <taxon>Mycosphaerellales</taxon>
        <taxon>Mycosphaerellaceae</taxon>
        <taxon>Pseudocercospora</taxon>
    </lineage>
</organism>
<dbReference type="SUPFAM" id="SSF46689">
    <property type="entry name" value="Homeodomain-like"/>
    <property type="match status" value="1"/>
</dbReference>
<keyword evidence="5" id="KW-0227">DNA damage</keyword>
<dbReference type="GO" id="GO:0032259">
    <property type="term" value="P:methylation"/>
    <property type="evidence" value="ECO:0007669"/>
    <property type="project" value="UniProtKB-KW"/>
</dbReference>
<evidence type="ECO:0000259" key="12">
    <source>
        <dbReference type="PROSITE" id="PS01124"/>
    </source>
</evidence>
<evidence type="ECO:0000256" key="5">
    <source>
        <dbReference type="ARBA" id="ARBA00022763"/>
    </source>
</evidence>
<accession>A0A139H701</accession>
<dbReference type="SUPFAM" id="SSF57884">
    <property type="entry name" value="Ada DNA repair protein, N-terminal domain (N-Ada 10)"/>
    <property type="match status" value="1"/>
</dbReference>
<keyword evidence="3" id="KW-0808">Transferase</keyword>
<dbReference type="GO" id="GO:0043565">
    <property type="term" value="F:sequence-specific DNA binding"/>
    <property type="evidence" value="ECO:0007669"/>
    <property type="project" value="InterPro"/>
</dbReference>
<evidence type="ECO:0000256" key="9">
    <source>
        <dbReference type="ARBA" id="ARBA00023159"/>
    </source>
</evidence>
<keyword evidence="10" id="KW-0804">Transcription</keyword>
<evidence type="ECO:0000256" key="4">
    <source>
        <dbReference type="ARBA" id="ARBA00022723"/>
    </source>
</evidence>
<keyword evidence="2" id="KW-0489">Methyltransferase</keyword>
<dbReference type="InterPro" id="IPR018060">
    <property type="entry name" value="HTH_AraC"/>
</dbReference>
<protein>
    <recommendedName>
        <fullName evidence="12">HTH araC/xylS-type domain-containing protein</fullName>
    </recommendedName>
</protein>
<evidence type="ECO:0000256" key="7">
    <source>
        <dbReference type="ARBA" id="ARBA00023015"/>
    </source>
</evidence>
<evidence type="ECO:0000256" key="10">
    <source>
        <dbReference type="ARBA" id="ARBA00023163"/>
    </source>
</evidence>
<dbReference type="STRING" id="113226.A0A139H701"/>
<keyword evidence="14" id="KW-1185">Reference proteome</keyword>